<keyword evidence="1" id="KW-1133">Transmembrane helix</keyword>
<sequence length="524" mass="59831">MSLELNVDNLLESNPPDKEQVKLIAKAYSTALAISMINGEDRPFARVSENVEVDHGECRRQLMIDWHLPTLTQALPRNDLMSNAKFIDAFNEMNPVLVVPIFIVRKGRLMNNFCVEDPSGGKLYLCGTDEWQERSRLMLRFFWGLVDLVPVEKGSYTEGRLAELKRRYLELPTMDTDAATARVEEVFGELGTIGVPFYPGVLGRLRYVGNYVAKRHLIWLHLTSRPGQAARLSVSYRTRFSADYLPKPRNGHRQPRSFYRRADEWVRRAVGQEPYEFRIPLAMHSVCTSYHFTQTAPPGTFFLEQRFAHERTLTMPKDQQIDTFDAAIRKLDNVHVQGKNEAGGPVAHLYVRNLPSTVGDQIYAYTLLRERPPGTTALVMWLTLFASIFFWFYWLIWDRLVIDDTKGIDVAALFVALPGLASIWFSRAFKDDIRPRIPLVSRIGLLAVGMSAFYSLLGVVVQRGVCNPAAAPCSPILTSIFSHQVLLVIAGLLTALTVWLIGRRFRFQKSYRVLQKNIIERYSR</sequence>
<proteinExistence type="predicted"/>
<gene>
    <name evidence="2" type="ORF">DMA12_13670</name>
</gene>
<evidence type="ECO:0000313" key="3">
    <source>
        <dbReference type="Proteomes" id="UP000286716"/>
    </source>
</evidence>
<keyword evidence="1" id="KW-0812">Transmembrane</keyword>
<dbReference type="AlphaFoldDB" id="A0A428WQZ3"/>
<accession>A0A428WQZ3</accession>
<dbReference type="OrthoDB" id="3689616at2"/>
<name>A0A428WQZ3_AMYBA</name>
<feature type="transmembrane region" description="Helical" evidence="1">
    <location>
        <begin position="408"/>
        <end position="427"/>
    </location>
</feature>
<keyword evidence="3" id="KW-1185">Reference proteome</keyword>
<reference evidence="2 3" key="1">
    <citation type="submission" date="2018-05" db="EMBL/GenBank/DDBJ databases">
        <title>Evolution of GPA BGCs.</title>
        <authorList>
            <person name="Waglechner N."/>
            <person name="Wright G.D."/>
        </authorList>
    </citation>
    <scope>NUCLEOTIDE SEQUENCE [LARGE SCALE GENOMIC DNA]</scope>
    <source>
        <strain evidence="2 3">DSM 5908</strain>
    </source>
</reference>
<feature type="transmembrane region" description="Helical" evidence="1">
    <location>
        <begin position="481"/>
        <end position="502"/>
    </location>
</feature>
<dbReference type="Proteomes" id="UP000286716">
    <property type="component" value="Unassembled WGS sequence"/>
</dbReference>
<evidence type="ECO:0000313" key="2">
    <source>
        <dbReference type="EMBL" id="RSM45506.1"/>
    </source>
</evidence>
<dbReference type="EMBL" id="QHHU01000016">
    <property type="protein sequence ID" value="RSM45506.1"/>
    <property type="molecule type" value="Genomic_DNA"/>
</dbReference>
<dbReference type="RefSeq" id="WP_020642409.1">
    <property type="nucleotide sequence ID" value="NZ_QHHU01000016.1"/>
</dbReference>
<feature type="transmembrane region" description="Helical" evidence="1">
    <location>
        <begin position="439"/>
        <end position="461"/>
    </location>
</feature>
<feature type="transmembrane region" description="Helical" evidence="1">
    <location>
        <begin position="378"/>
        <end position="396"/>
    </location>
</feature>
<comment type="caution">
    <text evidence="2">The sequence shown here is derived from an EMBL/GenBank/DDBJ whole genome shotgun (WGS) entry which is preliminary data.</text>
</comment>
<evidence type="ECO:0000256" key="1">
    <source>
        <dbReference type="SAM" id="Phobius"/>
    </source>
</evidence>
<keyword evidence="1" id="KW-0472">Membrane</keyword>
<protein>
    <submittedName>
        <fullName evidence="2">Uncharacterized protein</fullName>
    </submittedName>
</protein>
<organism evidence="2 3">
    <name type="scientific">Amycolatopsis balhimycina DSM 5908</name>
    <dbReference type="NCBI Taxonomy" id="1081091"/>
    <lineage>
        <taxon>Bacteria</taxon>
        <taxon>Bacillati</taxon>
        <taxon>Actinomycetota</taxon>
        <taxon>Actinomycetes</taxon>
        <taxon>Pseudonocardiales</taxon>
        <taxon>Pseudonocardiaceae</taxon>
        <taxon>Amycolatopsis</taxon>
    </lineage>
</organism>